<accession>A0A974XZA0</accession>
<dbReference type="KEGG" id="lsf:I8J32_000815"/>
<evidence type="ECO:0000259" key="1">
    <source>
        <dbReference type="Pfam" id="PF13761"/>
    </source>
</evidence>
<feature type="domain" description="DUF4166" evidence="1">
    <location>
        <begin position="29"/>
        <end position="183"/>
    </location>
</feature>
<evidence type="ECO:0000313" key="2">
    <source>
        <dbReference type="EMBL" id="QSX78531.1"/>
    </source>
</evidence>
<dbReference type="AlphaFoldDB" id="A0A974XZA0"/>
<dbReference type="EMBL" id="CP071518">
    <property type="protein sequence ID" value="QSX78531.1"/>
    <property type="molecule type" value="Genomic_DNA"/>
</dbReference>
<proteinExistence type="predicted"/>
<keyword evidence="3" id="KW-1185">Reference proteome</keyword>
<gene>
    <name evidence="2" type="ORF">I8J32_000815</name>
</gene>
<protein>
    <submittedName>
        <fullName evidence="2">DUF4166 domain-containing protein</fullName>
    </submittedName>
</protein>
<evidence type="ECO:0000313" key="3">
    <source>
        <dbReference type="Proteomes" id="UP000639274"/>
    </source>
</evidence>
<sequence length="186" mass="20776">MARDLPASVTPAAAAPIFPRLLGARFDNLPPTVRRLHVRPGLQRWRGEVEVERGRGWLSRLCAWATRLPPAGRGPIVVDIDAAPEREQWTRHVAGHAMRSTLRAERGLLCERLGLVEFGFVLDAADGVLLWRVARVRALGVPLPARWFDQVVAREFERDGRYGYDVAAHLPLAGLLVHYRGWLDGA</sequence>
<name>A0A974XZA0_9GAMM</name>
<organism evidence="2 3">
    <name type="scientific">Agrilutibacter solisilvae</name>
    <dbReference type="NCBI Taxonomy" id="2763317"/>
    <lineage>
        <taxon>Bacteria</taxon>
        <taxon>Pseudomonadati</taxon>
        <taxon>Pseudomonadota</taxon>
        <taxon>Gammaproteobacteria</taxon>
        <taxon>Lysobacterales</taxon>
        <taxon>Lysobacteraceae</taxon>
        <taxon>Agrilutibacter</taxon>
    </lineage>
</organism>
<reference evidence="2 3" key="1">
    <citation type="submission" date="2021-03" db="EMBL/GenBank/DDBJ databases">
        <title>Lysobacter sp. nov. isolated from soil of gangwondo yeongwol, south Korea.</title>
        <authorList>
            <person name="Kim K.R."/>
            <person name="Kim K.H."/>
            <person name="Jeon C.O."/>
        </authorList>
    </citation>
    <scope>NUCLEOTIDE SEQUENCE [LARGE SCALE GENOMIC DNA]</scope>
    <source>
        <strain evidence="2 3">R19</strain>
    </source>
</reference>
<dbReference type="RefSeq" id="WP_200614184.1">
    <property type="nucleotide sequence ID" value="NZ_CP071518.1"/>
</dbReference>
<dbReference type="InterPro" id="IPR025311">
    <property type="entry name" value="DUF4166"/>
</dbReference>
<dbReference type="Pfam" id="PF13761">
    <property type="entry name" value="DUF4166"/>
    <property type="match status" value="1"/>
</dbReference>
<dbReference type="Proteomes" id="UP000639274">
    <property type="component" value="Chromosome"/>
</dbReference>